<gene>
    <name evidence="1" type="ORF">F5144DRAFT_265974</name>
</gene>
<proteinExistence type="predicted"/>
<protein>
    <submittedName>
        <fullName evidence="1">Uncharacterized protein</fullName>
    </submittedName>
</protein>
<dbReference type="Proteomes" id="UP000724584">
    <property type="component" value="Unassembled WGS sequence"/>
</dbReference>
<dbReference type="EMBL" id="JAGIZQ010000005">
    <property type="protein sequence ID" value="KAH6627303.1"/>
    <property type="molecule type" value="Genomic_DNA"/>
</dbReference>
<sequence length="184" mass="19627">MSSSAWFYRALISISWSWADRLQPSPSWELPWRLGCNHLPLRPRGKVVGSRNTLRVGAVGGNVGSAACLDWGLNRCDRKAGADDLSCSSGIGEIAMQNVGGTNNRRIGMNVLSFSLILRHEKQTASLVCFPVAALPRLCANPGFGENWLRLNAPLSAPLACWSGIGELGDRSLGLGSGSHIAAV</sequence>
<comment type="caution">
    <text evidence="1">The sequence shown here is derived from an EMBL/GenBank/DDBJ whole genome shotgun (WGS) entry which is preliminary data.</text>
</comment>
<evidence type="ECO:0000313" key="2">
    <source>
        <dbReference type="Proteomes" id="UP000724584"/>
    </source>
</evidence>
<evidence type="ECO:0000313" key="1">
    <source>
        <dbReference type="EMBL" id="KAH6627303.1"/>
    </source>
</evidence>
<accession>A0ACB7P5P8</accession>
<name>A0ACB7P5P8_9PEZI</name>
<organism evidence="1 2">
    <name type="scientific">Chaetomium tenue</name>
    <dbReference type="NCBI Taxonomy" id="1854479"/>
    <lineage>
        <taxon>Eukaryota</taxon>
        <taxon>Fungi</taxon>
        <taxon>Dikarya</taxon>
        <taxon>Ascomycota</taxon>
        <taxon>Pezizomycotina</taxon>
        <taxon>Sordariomycetes</taxon>
        <taxon>Sordariomycetidae</taxon>
        <taxon>Sordariales</taxon>
        <taxon>Chaetomiaceae</taxon>
        <taxon>Chaetomium</taxon>
    </lineage>
</organism>
<keyword evidence="2" id="KW-1185">Reference proteome</keyword>
<reference evidence="1 2" key="1">
    <citation type="journal article" date="2021" name="Nat. Commun.">
        <title>Genetic determinants of endophytism in the Arabidopsis root mycobiome.</title>
        <authorList>
            <person name="Mesny F."/>
            <person name="Miyauchi S."/>
            <person name="Thiergart T."/>
            <person name="Pickel B."/>
            <person name="Atanasova L."/>
            <person name="Karlsson M."/>
            <person name="Huettel B."/>
            <person name="Barry K.W."/>
            <person name="Haridas S."/>
            <person name="Chen C."/>
            <person name="Bauer D."/>
            <person name="Andreopoulos W."/>
            <person name="Pangilinan J."/>
            <person name="LaButti K."/>
            <person name="Riley R."/>
            <person name="Lipzen A."/>
            <person name="Clum A."/>
            <person name="Drula E."/>
            <person name="Henrissat B."/>
            <person name="Kohler A."/>
            <person name="Grigoriev I.V."/>
            <person name="Martin F.M."/>
            <person name="Hacquard S."/>
        </authorList>
    </citation>
    <scope>NUCLEOTIDE SEQUENCE [LARGE SCALE GENOMIC DNA]</scope>
    <source>
        <strain evidence="1 2">MPI-SDFR-AT-0079</strain>
    </source>
</reference>